<gene>
    <name evidence="1" type="ORF">O6H91_17G048700</name>
</gene>
<comment type="caution">
    <text evidence="1">The sequence shown here is derived from an EMBL/GenBank/DDBJ whole genome shotgun (WGS) entry which is preliminary data.</text>
</comment>
<proteinExistence type="predicted"/>
<sequence length="1151" mass="126982">MRRSFTIPAMKVRTSLSKRKGNMNAGKTQCWRYGCDQVRVAEVCESLKWLATVTFVLFLCFCGGCTATKSSVNDRRYRLSEHNHDRRGLQIEGSLQVQDAKALISLKEVLTLGNPSVSSTLLPTWKENATDPCTWEGVKCTSFSGVTRVTSLDLSNRTLQGEIPAQLFKLTALVLLSLNQNKFNGTIPSELGSLSFLTYLDLSSNSFNGKIPDSFFHVTNLQYLSMADNQLTGGIPETLPVMCGNLKILNISNNPDLGGQLHPGIHICKSLTTLDLELTNLQGYIPMELGQIPGLQFLNLGRNNLTGPIPDGLFSNCFSLSYIDLSLNYLTGKIPSAIGNCSALSVVMLSQNYLTSIPVELNQLTNLTWLFLGGNQFVGEIPPQITSLVNLDILELRANNFGGSIPPALSQLKSIQYLMLENNNFSGSLPKEIAMLSNLIYLDVSDNPLGGAIPNYISSFTSMQFLFLPNNFYTGYIPHELGYLANLQVLDLGDNKLTGSIPNTIGNLRNLLWLRLANNSLTGQIPQEIGNCVSLIWLNLFNNSLSGPIPENVGSIGNMSAVTLASNNKNLIDLPRQLGQCNIFLRWLPASEYPFHLYPALASIEFCSYWWNRVIKGHVIYPMCKYQASAVEMNGHMQLSMNMLSGSLPISLRETYNFNAIFLSYNNLSGGIPDIFNRPGLSFIRLHNNILTGAIPYDLSQMKCVEVLDLSFNNLNGSIPISLEHSSALTVFNVSYNPLLSGQIPTGGQFLTFLESSYLGDDLLCYSSVNNSTDTKIPLCKSPLTTQTPGQSHVHSSTSRTARLATLTIAGVLILIVIGFCYVGNRGFSKAASSLIVDLKESSCLGVTRVNVVLFSTELPKQLRYTDLLMATRNFDEGNIISNRGFAVVYKAVMMDGSLAVIKKLIQSQGLLSKESFLAEIETIGHANQENLVPILACAVIESEKLLVYKYMVNGSLDDWLHEKPEHEEILDWPRRLKIAIGMARGLKFLHHNCSPPIIHGNMKSSNVLFDESFEPHLADFGLAEVLNGKEAPVSSIVVANVGYLPPEYGQTWRATIKGDVYSFGVVLLELLTGRRPVDVPYNDKNCRNTVQWTMSLRHDGREIDAYDIVVTQSGDPEELLKLLKLATWCTSKDSMKRPSMRDVLGALEDI</sequence>
<organism evidence="1 2">
    <name type="scientific">Diphasiastrum complanatum</name>
    <name type="common">Issler's clubmoss</name>
    <name type="synonym">Lycopodium complanatum</name>
    <dbReference type="NCBI Taxonomy" id="34168"/>
    <lineage>
        <taxon>Eukaryota</taxon>
        <taxon>Viridiplantae</taxon>
        <taxon>Streptophyta</taxon>
        <taxon>Embryophyta</taxon>
        <taxon>Tracheophyta</taxon>
        <taxon>Lycopodiopsida</taxon>
        <taxon>Lycopodiales</taxon>
        <taxon>Lycopodiaceae</taxon>
        <taxon>Lycopodioideae</taxon>
        <taxon>Diphasiastrum</taxon>
    </lineage>
</organism>
<dbReference type="Proteomes" id="UP001162992">
    <property type="component" value="Chromosome 17"/>
</dbReference>
<accession>A0ACC2B6N8</accession>
<evidence type="ECO:0000313" key="2">
    <source>
        <dbReference type="Proteomes" id="UP001162992"/>
    </source>
</evidence>
<protein>
    <submittedName>
        <fullName evidence="1">Uncharacterized protein</fullName>
    </submittedName>
</protein>
<keyword evidence="2" id="KW-1185">Reference proteome</keyword>
<reference evidence="2" key="1">
    <citation type="journal article" date="2024" name="Proc. Natl. Acad. Sci. U.S.A.">
        <title>Extraordinary preservation of gene collinearity over three hundred million years revealed in homosporous lycophytes.</title>
        <authorList>
            <person name="Li C."/>
            <person name="Wickell D."/>
            <person name="Kuo L.Y."/>
            <person name="Chen X."/>
            <person name="Nie B."/>
            <person name="Liao X."/>
            <person name="Peng D."/>
            <person name="Ji J."/>
            <person name="Jenkins J."/>
            <person name="Williams M."/>
            <person name="Shu S."/>
            <person name="Plott C."/>
            <person name="Barry K."/>
            <person name="Rajasekar S."/>
            <person name="Grimwood J."/>
            <person name="Han X."/>
            <person name="Sun S."/>
            <person name="Hou Z."/>
            <person name="He W."/>
            <person name="Dai G."/>
            <person name="Sun C."/>
            <person name="Schmutz J."/>
            <person name="Leebens-Mack J.H."/>
            <person name="Li F.W."/>
            <person name="Wang L."/>
        </authorList>
    </citation>
    <scope>NUCLEOTIDE SEQUENCE [LARGE SCALE GENOMIC DNA]</scope>
    <source>
        <strain evidence="2">cv. PW_Plant_1</strain>
    </source>
</reference>
<name>A0ACC2B6N8_DIPCM</name>
<evidence type="ECO:0000313" key="1">
    <source>
        <dbReference type="EMBL" id="KAJ7525398.1"/>
    </source>
</evidence>
<dbReference type="EMBL" id="CM055108">
    <property type="protein sequence ID" value="KAJ7525398.1"/>
    <property type="molecule type" value="Genomic_DNA"/>
</dbReference>